<feature type="domain" description="G-protein coupled receptors family 1 profile" evidence="11">
    <location>
        <begin position="33"/>
        <end position="278"/>
    </location>
</feature>
<dbReference type="InParanoid" id="F6XFE1"/>
<dbReference type="GeneID" id="103171130"/>
<sequence>MKNTVTNDSDIPQSVKYFQYAVYPPTLALGLIFNMLALWIACCKIRKWTESRIYILTLITLDTLLLFTLPFKIKAFHDWKTSLKFCKVLESMYFVNMYGSIIISTCICLDRFICINHPFLAQSLRSPKKATLICLAVYIIVSGGNFYTLRLHGDDTGSVHCFQNFSSNTWKSKFLLITPEVIFFGCLSIMVVCTIRIIICLWRSSNLSGRVGNNRSVMIVGSNLLSYVICYMPYHVTYLLYFLKKNTLLADPFSTFRPALQISQIWANLHCCLNAICYYFVFKEALRIENTETYNTQNSKITR</sequence>
<gene>
    <name evidence="12" type="primary">LOC103171130</name>
</gene>
<evidence type="ECO:0000256" key="10">
    <source>
        <dbReference type="SAM" id="Phobius"/>
    </source>
</evidence>
<keyword evidence="8" id="KW-0325">Glycoprotein</keyword>
<accession>F6XFE1</accession>
<dbReference type="GO" id="GO:0007186">
    <property type="term" value="P:G protein-coupled receptor signaling pathway"/>
    <property type="evidence" value="ECO:0000318"/>
    <property type="project" value="GO_Central"/>
</dbReference>
<dbReference type="SUPFAM" id="SSF81321">
    <property type="entry name" value="Family A G protein-coupled receptor-like"/>
    <property type="match status" value="1"/>
</dbReference>
<dbReference type="HOGENOM" id="CLU_009579_8_2_1"/>
<dbReference type="OrthoDB" id="6117944at2759"/>
<dbReference type="Proteomes" id="UP000002279">
    <property type="component" value="Chromosome 1"/>
</dbReference>
<feature type="transmembrane region" description="Helical" evidence="10">
    <location>
        <begin position="181"/>
        <end position="203"/>
    </location>
</feature>
<dbReference type="InterPro" id="IPR017452">
    <property type="entry name" value="GPCR_Rhodpsn_7TM"/>
</dbReference>
<feature type="transmembrane region" description="Helical" evidence="10">
    <location>
        <begin position="53"/>
        <end position="71"/>
    </location>
</feature>
<keyword evidence="3 10" id="KW-0812">Transmembrane</keyword>
<evidence type="ECO:0000313" key="13">
    <source>
        <dbReference type="Proteomes" id="UP000002279"/>
    </source>
</evidence>
<protein>
    <recommendedName>
        <fullName evidence="11">G-protein coupled receptors family 1 profile domain-containing protein</fullName>
    </recommendedName>
</protein>
<feature type="transmembrane region" description="Helical" evidence="10">
    <location>
        <begin position="20"/>
        <end position="41"/>
    </location>
</feature>
<feature type="transmembrane region" description="Helical" evidence="10">
    <location>
        <begin position="224"/>
        <end position="243"/>
    </location>
</feature>
<evidence type="ECO:0000256" key="3">
    <source>
        <dbReference type="ARBA" id="ARBA00022692"/>
    </source>
</evidence>
<evidence type="ECO:0000256" key="6">
    <source>
        <dbReference type="ARBA" id="ARBA00023136"/>
    </source>
</evidence>
<dbReference type="AlphaFoldDB" id="F6XFE1"/>
<dbReference type="Ensembl" id="ENSOANT00000013981.3">
    <property type="protein sequence ID" value="ENSOANP00000013978.2"/>
    <property type="gene ID" value="ENSOANG00000008773.3"/>
</dbReference>
<evidence type="ECO:0000256" key="7">
    <source>
        <dbReference type="ARBA" id="ARBA00023170"/>
    </source>
</evidence>
<reference evidence="12 13" key="1">
    <citation type="journal article" date="2008" name="Nature">
        <title>Genome analysis of the platypus reveals unique signatures of evolution.</title>
        <authorList>
            <person name="Warren W.C."/>
            <person name="Hillier L.W."/>
            <person name="Marshall Graves J.A."/>
            <person name="Birney E."/>
            <person name="Ponting C.P."/>
            <person name="Grutzner F."/>
            <person name="Belov K."/>
            <person name="Miller W."/>
            <person name="Clarke L."/>
            <person name="Chinwalla A.T."/>
            <person name="Yang S.P."/>
            <person name="Heger A."/>
            <person name="Locke D.P."/>
            <person name="Miethke P."/>
            <person name="Waters P.D."/>
            <person name="Veyrunes F."/>
            <person name="Fulton L."/>
            <person name="Fulton B."/>
            <person name="Graves T."/>
            <person name="Wallis J."/>
            <person name="Puente X.S."/>
            <person name="Lopez-Otin C."/>
            <person name="Ordonez G.R."/>
            <person name="Eichler E.E."/>
            <person name="Chen L."/>
            <person name="Cheng Z."/>
            <person name="Deakin J.E."/>
            <person name="Alsop A."/>
            <person name="Thompson K."/>
            <person name="Kirby P."/>
            <person name="Papenfuss A.T."/>
            <person name="Wakefield M.J."/>
            <person name="Olender T."/>
            <person name="Lancet D."/>
            <person name="Huttley G.A."/>
            <person name="Smit A.F."/>
            <person name="Pask A."/>
            <person name="Temple-Smith P."/>
            <person name="Batzer M.A."/>
            <person name="Walker J.A."/>
            <person name="Konkel M.K."/>
            <person name="Harris R.S."/>
            <person name="Whittington C.M."/>
            <person name="Wong E.S."/>
            <person name="Gemmell N.J."/>
            <person name="Buschiazzo E."/>
            <person name="Vargas Jentzsch I.M."/>
            <person name="Merkel A."/>
            <person name="Schmitz J."/>
            <person name="Zemann A."/>
            <person name="Churakov G."/>
            <person name="Kriegs J.O."/>
            <person name="Brosius J."/>
            <person name="Murchison E.P."/>
            <person name="Sachidanandam R."/>
            <person name="Smith C."/>
            <person name="Hannon G.J."/>
            <person name="Tsend-Ayush E."/>
            <person name="McMillan D."/>
            <person name="Attenborough R."/>
            <person name="Rens W."/>
            <person name="Ferguson-Smith M."/>
            <person name="Lefevre C.M."/>
            <person name="Sharp J.A."/>
            <person name="Nicholas K.R."/>
            <person name="Ray D.A."/>
            <person name="Kube M."/>
            <person name="Reinhardt R."/>
            <person name="Pringle T.H."/>
            <person name="Taylor J."/>
            <person name="Jones R.C."/>
            <person name="Nixon B."/>
            <person name="Dacheux J.L."/>
            <person name="Niwa H."/>
            <person name="Sekita Y."/>
            <person name="Huang X."/>
            <person name="Stark A."/>
            <person name="Kheradpour P."/>
            <person name="Kellis M."/>
            <person name="Flicek P."/>
            <person name="Chen Y."/>
            <person name="Webber C."/>
            <person name="Hardison R."/>
            <person name="Nelson J."/>
            <person name="Hallsworth-Pepin K."/>
            <person name="Delehaunty K."/>
            <person name="Markovic C."/>
            <person name="Minx P."/>
            <person name="Feng Y."/>
            <person name="Kremitzki C."/>
            <person name="Mitreva M."/>
            <person name="Glasscock J."/>
            <person name="Wylie T."/>
            <person name="Wohldmann P."/>
            <person name="Thiru P."/>
            <person name="Nhan M.N."/>
            <person name="Pohl C.S."/>
            <person name="Smith S.M."/>
            <person name="Hou S."/>
            <person name="Nefedov M."/>
            <person name="de Jong P.J."/>
            <person name="Renfree M.B."/>
            <person name="Mardis E.R."/>
            <person name="Wilson R.K."/>
        </authorList>
    </citation>
    <scope>NUCLEOTIDE SEQUENCE [LARGE SCALE GENOMIC DNA]</scope>
    <source>
        <strain evidence="12 13">Glennie</strain>
    </source>
</reference>
<evidence type="ECO:0000256" key="2">
    <source>
        <dbReference type="ARBA" id="ARBA00022475"/>
    </source>
</evidence>
<dbReference type="Bgee" id="ENSOANG00000008773">
    <property type="expression patterns" value="Expressed in liver and 2 other cell types or tissues"/>
</dbReference>
<reference evidence="12" key="2">
    <citation type="submission" date="2025-08" db="UniProtKB">
        <authorList>
            <consortium name="Ensembl"/>
        </authorList>
    </citation>
    <scope>IDENTIFICATION</scope>
    <source>
        <strain evidence="12">Glennie</strain>
    </source>
</reference>
<dbReference type="eggNOG" id="ENOG502S0QN">
    <property type="taxonomic scope" value="Eukaryota"/>
</dbReference>
<feature type="transmembrane region" description="Helical" evidence="10">
    <location>
        <begin position="91"/>
        <end position="109"/>
    </location>
</feature>
<keyword evidence="9" id="KW-0807">Transducer</keyword>
<evidence type="ECO:0000256" key="4">
    <source>
        <dbReference type="ARBA" id="ARBA00022989"/>
    </source>
</evidence>
<dbReference type="GO" id="GO:0004930">
    <property type="term" value="F:G protein-coupled receptor activity"/>
    <property type="evidence" value="ECO:0000318"/>
    <property type="project" value="GO_Central"/>
</dbReference>
<dbReference type="PROSITE" id="PS50262">
    <property type="entry name" value="G_PROTEIN_RECEP_F1_2"/>
    <property type="match status" value="1"/>
</dbReference>
<dbReference type="PRINTS" id="PR00237">
    <property type="entry name" value="GPCRRHODOPSN"/>
</dbReference>
<dbReference type="InterPro" id="IPR000276">
    <property type="entry name" value="GPCR_Rhodpsn"/>
</dbReference>
<evidence type="ECO:0000256" key="5">
    <source>
        <dbReference type="ARBA" id="ARBA00023040"/>
    </source>
</evidence>
<keyword evidence="7" id="KW-0675">Receptor</keyword>
<keyword evidence="4 10" id="KW-1133">Transmembrane helix</keyword>
<dbReference type="Pfam" id="PF00001">
    <property type="entry name" value="7tm_1"/>
    <property type="match status" value="1"/>
</dbReference>
<reference evidence="12" key="3">
    <citation type="submission" date="2025-09" db="UniProtKB">
        <authorList>
            <consortium name="Ensembl"/>
        </authorList>
    </citation>
    <scope>IDENTIFICATION</scope>
    <source>
        <strain evidence="12">Glennie</strain>
    </source>
</reference>
<keyword evidence="5" id="KW-0297">G-protein coupled receptor</keyword>
<organism evidence="12 13">
    <name type="scientific">Ornithorhynchus anatinus</name>
    <name type="common">Duckbill platypus</name>
    <dbReference type="NCBI Taxonomy" id="9258"/>
    <lineage>
        <taxon>Eukaryota</taxon>
        <taxon>Metazoa</taxon>
        <taxon>Chordata</taxon>
        <taxon>Craniata</taxon>
        <taxon>Vertebrata</taxon>
        <taxon>Euteleostomi</taxon>
        <taxon>Mammalia</taxon>
        <taxon>Monotremata</taxon>
        <taxon>Ornithorhynchidae</taxon>
        <taxon>Ornithorhynchus</taxon>
    </lineage>
</organism>
<keyword evidence="6 10" id="KW-0472">Membrane</keyword>
<feature type="transmembrane region" description="Helical" evidence="10">
    <location>
        <begin position="130"/>
        <end position="149"/>
    </location>
</feature>
<keyword evidence="2" id="KW-1003">Cell membrane</keyword>
<evidence type="ECO:0000256" key="8">
    <source>
        <dbReference type="ARBA" id="ARBA00023180"/>
    </source>
</evidence>
<comment type="subcellular location">
    <subcellularLocation>
        <location evidence="1">Cell membrane</location>
        <topology evidence="1">Multi-pass membrane protein</topology>
    </subcellularLocation>
</comment>
<name>F6XFE1_ORNAN</name>
<dbReference type="FunFam" id="1.20.1070.10:FF:000142">
    <property type="entry name" value="G protein-coupled receptor 55"/>
    <property type="match status" value="1"/>
</dbReference>
<dbReference type="Gene3D" id="1.20.1070.10">
    <property type="entry name" value="Rhodopsin 7-helix transmembrane proteins"/>
    <property type="match status" value="1"/>
</dbReference>
<feature type="transmembrane region" description="Helical" evidence="10">
    <location>
        <begin position="263"/>
        <end position="282"/>
    </location>
</feature>
<evidence type="ECO:0000259" key="11">
    <source>
        <dbReference type="PROSITE" id="PS50262"/>
    </source>
</evidence>
<dbReference type="KEGG" id="oaa:103171130"/>
<evidence type="ECO:0000256" key="1">
    <source>
        <dbReference type="ARBA" id="ARBA00004651"/>
    </source>
</evidence>
<keyword evidence="13" id="KW-1185">Reference proteome</keyword>
<evidence type="ECO:0000313" key="12">
    <source>
        <dbReference type="Ensembl" id="ENSOANP00000013978.2"/>
    </source>
</evidence>
<proteinExistence type="predicted"/>
<evidence type="ECO:0000256" key="9">
    <source>
        <dbReference type="ARBA" id="ARBA00023224"/>
    </source>
</evidence>
<dbReference type="PANTHER" id="PTHR24232">
    <property type="entry name" value="G-PROTEIN COUPLED RECEPTOR"/>
    <property type="match status" value="1"/>
</dbReference>
<dbReference type="OMA" id="LDGVCYY"/>
<dbReference type="GO" id="GO:0005886">
    <property type="term" value="C:plasma membrane"/>
    <property type="evidence" value="ECO:0000318"/>
    <property type="project" value="GO_Central"/>
</dbReference>
<dbReference type="PANTHER" id="PTHR24232:SF51">
    <property type="entry name" value="G-PROTEIN COUPLED RECEPTORS FAMILY 1 PROFILE DOMAIN-CONTAINING PROTEIN"/>
    <property type="match status" value="1"/>
</dbReference>
<dbReference type="GeneTree" id="ENSGT01040000240444"/>
<dbReference type="RefSeq" id="XP_007669915.1">
    <property type="nucleotide sequence ID" value="XM_007671725.3"/>
</dbReference>